<feature type="region of interest" description="Disordered" evidence="1">
    <location>
        <begin position="1"/>
        <end position="47"/>
    </location>
</feature>
<feature type="compositionally biased region" description="Pro residues" evidence="1">
    <location>
        <begin position="285"/>
        <end position="298"/>
    </location>
</feature>
<dbReference type="PaxDb" id="4113-PGSC0003DMT400089789"/>
<accession>M1DIX6</accession>
<reference evidence="4" key="1">
    <citation type="journal article" date="2011" name="Nature">
        <title>Genome sequence and analysis of the tuber crop potato.</title>
        <authorList>
            <consortium name="The Potato Genome Sequencing Consortium"/>
        </authorList>
    </citation>
    <scope>NUCLEOTIDE SEQUENCE [LARGE SCALE GENOMIC DNA]</scope>
    <source>
        <strain evidence="4">cv. DM1-3 516 R44</strain>
    </source>
</reference>
<dbReference type="Pfam" id="PF20167">
    <property type="entry name" value="Transposase_32"/>
    <property type="match status" value="1"/>
</dbReference>
<dbReference type="AlphaFoldDB" id="M1DIX6"/>
<dbReference type="EnsemblPlants" id="PGSC0003DMT400089789">
    <property type="protein sequence ID" value="PGSC0003DMT400089789"/>
    <property type="gene ID" value="PGSC0003DMG400039360"/>
</dbReference>
<feature type="compositionally biased region" description="Polar residues" evidence="1">
    <location>
        <begin position="20"/>
        <end position="33"/>
    </location>
</feature>
<dbReference type="Proteomes" id="UP000011115">
    <property type="component" value="Unassembled WGS sequence"/>
</dbReference>
<dbReference type="Gramene" id="PGSC0003DMT400089789">
    <property type="protein sequence ID" value="PGSC0003DMT400089789"/>
    <property type="gene ID" value="PGSC0003DMG400039360"/>
</dbReference>
<feature type="compositionally biased region" description="Polar residues" evidence="1">
    <location>
        <begin position="1"/>
        <end position="12"/>
    </location>
</feature>
<name>M1DIX6_SOLTU</name>
<evidence type="ECO:0000313" key="4">
    <source>
        <dbReference type="Proteomes" id="UP000011115"/>
    </source>
</evidence>
<protein>
    <submittedName>
        <fullName evidence="3">Integrase core domain containing protein</fullName>
    </submittedName>
</protein>
<proteinExistence type="predicted"/>
<feature type="domain" description="Putative plant transposon protein" evidence="2">
    <location>
        <begin position="96"/>
        <end position="205"/>
    </location>
</feature>
<reference evidence="3" key="2">
    <citation type="submission" date="2015-06" db="UniProtKB">
        <authorList>
            <consortium name="EnsemblPlants"/>
        </authorList>
    </citation>
    <scope>IDENTIFICATION</scope>
    <source>
        <strain evidence="3">DM1-3 516 R44</strain>
    </source>
</reference>
<organism evidence="3 4">
    <name type="scientific">Solanum tuberosum</name>
    <name type="common">Potato</name>
    <dbReference type="NCBI Taxonomy" id="4113"/>
    <lineage>
        <taxon>Eukaryota</taxon>
        <taxon>Viridiplantae</taxon>
        <taxon>Streptophyta</taxon>
        <taxon>Embryophyta</taxon>
        <taxon>Tracheophyta</taxon>
        <taxon>Spermatophyta</taxon>
        <taxon>Magnoliopsida</taxon>
        <taxon>eudicotyledons</taxon>
        <taxon>Gunneridae</taxon>
        <taxon>Pentapetalae</taxon>
        <taxon>asterids</taxon>
        <taxon>lamiids</taxon>
        <taxon>Solanales</taxon>
        <taxon>Solanaceae</taxon>
        <taxon>Solanoideae</taxon>
        <taxon>Solaneae</taxon>
        <taxon>Solanum</taxon>
    </lineage>
</organism>
<dbReference type="InterPro" id="IPR046796">
    <property type="entry name" value="Transposase_32_dom"/>
</dbReference>
<sequence>MMRGTYQINDTPPTDHRSTYGPSSGNTASSSEADSIGETLLPPRAEPTPIVVEPNRWCMDGQYYIYQSAHTLPINTSEYDYKMGIILSGAFQRDAEQRVTLLRWITRHIAEDMERTEWVRTPTLGIRKATLSFAAKFFRLNIQTRLSLTQVDNVVTRDQAVMLAAIMAGLQIDFFRILIAEIHKRAFKTTTTLPFPCLIFHLCRECSVSIWHCDRLLEVNRTIDIGLIKDETNLDAPQRETQVTVPPLGDDLTAFVEQMQVDDTTIPALTIDAQAPPSRTTIQAPPEPFPLQGPPPFL</sequence>
<evidence type="ECO:0000313" key="3">
    <source>
        <dbReference type="EnsemblPlants" id="PGSC0003DMT400089789"/>
    </source>
</evidence>
<evidence type="ECO:0000259" key="2">
    <source>
        <dbReference type="Pfam" id="PF20167"/>
    </source>
</evidence>
<dbReference type="InParanoid" id="M1DIX6"/>
<keyword evidence="4" id="KW-1185">Reference proteome</keyword>
<evidence type="ECO:0000256" key="1">
    <source>
        <dbReference type="SAM" id="MobiDB-lite"/>
    </source>
</evidence>
<feature type="region of interest" description="Disordered" evidence="1">
    <location>
        <begin position="276"/>
        <end position="298"/>
    </location>
</feature>
<dbReference type="HOGENOM" id="CLU_935092_0_0_1"/>